<dbReference type="NCBIfam" id="NF005036">
    <property type="entry name" value="PRK06451.1"/>
    <property type="match status" value="1"/>
</dbReference>
<dbReference type="Proteomes" id="UP001204798">
    <property type="component" value="Unassembled WGS sequence"/>
</dbReference>
<evidence type="ECO:0000256" key="10">
    <source>
        <dbReference type="ARBA" id="ARBA00023554"/>
    </source>
</evidence>
<evidence type="ECO:0000313" key="14">
    <source>
        <dbReference type="Proteomes" id="UP001204798"/>
    </source>
</evidence>
<dbReference type="EMBL" id="JANUCP010000005">
    <property type="protein sequence ID" value="MCS3920448.1"/>
    <property type="molecule type" value="Genomic_DNA"/>
</dbReference>
<evidence type="ECO:0000256" key="4">
    <source>
        <dbReference type="ARBA" id="ARBA00022532"/>
    </source>
</evidence>
<keyword evidence="3 11" id="KW-0329">Glyoxylate bypass</keyword>
<evidence type="ECO:0000256" key="2">
    <source>
        <dbReference type="ARBA" id="ARBA00011738"/>
    </source>
</evidence>
<dbReference type="InterPro" id="IPR004439">
    <property type="entry name" value="Isocitrate_DH_NADP_dimer_prok"/>
</dbReference>
<keyword evidence="4 11" id="KW-0816">Tricarboxylic acid cycle</keyword>
<organism evidence="13 14">
    <name type="scientific">Candidatus Fervidibacter sacchari</name>
    <dbReference type="NCBI Taxonomy" id="1448929"/>
    <lineage>
        <taxon>Bacteria</taxon>
        <taxon>Candidatus Fervidibacterota</taxon>
        <taxon>Candidatus Fervidibacter</taxon>
    </lineage>
</organism>
<dbReference type="SMART" id="SM01329">
    <property type="entry name" value="Iso_dh"/>
    <property type="match status" value="1"/>
</dbReference>
<evidence type="ECO:0000259" key="12">
    <source>
        <dbReference type="SMART" id="SM01329"/>
    </source>
</evidence>
<dbReference type="Pfam" id="PF00180">
    <property type="entry name" value="Iso_dh"/>
    <property type="match status" value="1"/>
</dbReference>
<protein>
    <recommendedName>
        <fullName evidence="11">Isocitrate dehydrogenase [NADP]</fullName>
        <ecNumber evidence="11">1.1.1.42</ecNumber>
    </recommendedName>
</protein>
<comment type="similarity">
    <text evidence="1">Belongs to the isocitrate and isopropylmalate dehydrogenases family.</text>
</comment>
<reference evidence="13 14" key="1">
    <citation type="submission" date="2022-08" db="EMBL/GenBank/DDBJ databases">
        <title>Bacterial and archaeal communities from various locations to study Microbial Dark Matter (Phase II).</title>
        <authorList>
            <person name="Stepanauskas R."/>
        </authorList>
    </citation>
    <scope>NUCLEOTIDE SEQUENCE [LARGE SCALE GENOMIC DNA]</scope>
    <source>
        <strain evidence="13 14">PD1</strain>
    </source>
</reference>
<dbReference type="InterPro" id="IPR019818">
    <property type="entry name" value="IsoCit/isopropylmalate_DH_CS"/>
</dbReference>
<keyword evidence="9 11" id="KW-0464">Manganese</keyword>
<gene>
    <name evidence="13" type="ORF">M2350_002877</name>
</gene>
<dbReference type="RefSeq" id="WP_259099666.1">
    <property type="nucleotide sequence ID" value="NZ_CP130454.1"/>
</dbReference>
<dbReference type="Gene3D" id="3.40.718.10">
    <property type="entry name" value="Isopropylmalate Dehydrogenase"/>
    <property type="match status" value="1"/>
</dbReference>
<sequence length="421" mass="47008">MKFKKLTPPTDGEKIEVKDGRLQVPDNPIIVWIEGDGTGPDIWRAAHPVLNTAVELAYEGKRRIVWFEAYAGEKAQAIYGELLPEDTFKAIAEYIVAIKGPLTTPVGTGFRSLNVTLRQVLDLYACVRPAKWYEGVPSPMRHPEKVNMVVFREATEDLYAGIEWEKGTPEAQKVIEWLKKEFGIEVRPDSGIGIKPISEFASKRLVRKAIQYAIDNKLPSVTFMHKGNIMKYTEGAFMKWGYEVALTEFRDYVVTEQEVNEQYGGKVPEGKILVKDRIADNMFQQIQTRPDEYHVIATMNVNGDYISDALAAMVGGLGMAPSANMGDYIALFEATHGSAPKYAGKDVVNPSSVILSGVMMLRYIGWHEAADLIEKGISETIKQKKVTYDLARHIGVQPIKCSEFGQAVCENMRALVEKVLA</sequence>
<dbReference type="NCBIfam" id="NF005425">
    <property type="entry name" value="PRK07006.1"/>
    <property type="match status" value="1"/>
</dbReference>
<proteinExistence type="inferred from homology"/>
<evidence type="ECO:0000256" key="9">
    <source>
        <dbReference type="ARBA" id="ARBA00023211"/>
    </source>
</evidence>
<evidence type="ECO:0000256" key="8">
    <source>
        <dbReference type="ARBA" id="ARBA00023002"/>
    </source>
</evidence>
<keyword evidence="14" id="KW-1185">Reference proteome</keyword>
<dbReference type="PANTHER" id="PTHR43504">
    <property type="entry name" value="ISOCITRATE DEHYDROGENASE [NADP]"/>
    <property type="match status" value="1"/>
</dbReference>
<comment type="caution">
    <text evidence="13">The sequence shown here is derived from an EMBL/GenBank/DDBJ whole genome shotgun (WGS) entry which is preliminary data.</text>
</comment>
<evidence type="ECO:0000256" key="1">
    <source>
        <dbReference type="ARBA" id="ARBA00007769"/>
    </source>
</evidence>
<dbReference type="PROSITE" id="PS00470">
    <property type="entry name" value="IDH_IMDH"/>
    <property type="match status" value="1"/>
</dbReference>
<evidence type="ECO:0000313" key="13">
    <source>
        <dbReference type="EMBL" id="MCS3920448.1"/>
    </source>
</evidence>
<dbReference type="SUPFAM" id="SSF53659">
    <property type="entry name" value="Isocitrate/Isopropylmalate dehydrogenase-like"/>
    <property type="match status" value="1"/>
</dbReference>
<evidence type="ECO:0000256" key="6">
    <source>
        <dbReference type="ARBA" id="ARBA00022842"/>
    </source>
</evidence>
<dbReference type="NCBIfam" id="TIGR00183">
    <property type="entry name" value="prok_nadp_idh"/>
    <property type="match status" value="1"/>
</dbReference>
<dbReference type="GO" id="GO:0004450">
    <property type="term" value="F:isocitrate dehydrogenase (NADP+) activity"/>
    <property type="evidence" value="ECO:0007669"/>
    <property type="project" value="UniProtKB-EC"/>
</dbReference>
<dbReference type="PANTHER" id="PTHR43504:SF1">
    <property type="entry name" value="ISOCITRATE DEHYDROGENASE [NADP]"/>
    <property type="match status" value="1"/>
</dbReference>
<evidence type="ECO:0000256" key="3">
    <source>
        <dbReference type="ARBA" id="ARBA00022435"/>
    </source>
</evidence>
<keyword evidence="5 11" id="KW-0479">Metal-binding</keyword>
<keyword evidence="7 11" id="KW-0521">NADP</keyword>
<comment type="catalytic activity">
    <reaction evidence="10">
        <text>D-threo-isocitrate + NADP(+) = 2-oxoglutarate + CO2 + NADPH</text>
        <dbReference type="Rhea" id="RHEA:19629"/>
        <dbReference type="ChEBI" id="CHEBI:15562"/>
        <dbReference type="ChEBI" id="CHEBI:16526"/>
        <dbReference type="ChEBI" id="CHEBI:16810"/>
        <dbReference type="ChEBI" id="CHEBI:57783"/>
        <dbReference type="ChEBI" id="CHEBI:58349"/>
        <dbReference type="EC" id="1.1.1.42"/>
    </reaction>
</comment>
<dbReference type="InterPro" id="IPR024084">
    <property type="entry name" value="IsoPropMal-DH-like_dom"/>
</dbReference>
<keyword evidence="8 13" id="KW-0560">Oxidoreductase</keyword>
<evidence type="ECO:0000256" key="5">
    <source>
        <dbReference type="ARBA" id="ARBA00022723"/>
    </source>
</evidence>
<name>A0ABT2ER45_9BACT</name>
<dbReference type="EC" id="1.1.1.42" evidence="11"/>
<evidence type="ECO:0000256" key="11">
    <source>
        <dbReference type="RuleBase" id="RU004446"/>
    </source>
</evidence>
<comment type="cofactor">
    <cofactor evidence="11">
        <name>Mg(2+)</name>
        <dbReference type="ChEBI" id="CHEBI:18420"/>
    </cofactor>
    <cofactor evidence="11">
        <name>Mn(2+)</name>
        <dbReference type="ChEBI" id="CHEBI:29035"/>
    </cofactor>
</comment>
<feature type="domain" description="Isopropylmalate dehydrogenase-like" evidence="12">
    <location>
        <begin position="29"/>
        <end position="408"/>
    </location>
</feature>
<comment type="subunit">
    <text evidence="2">Homodimer.</text>
</comment>
<keyword evidence="6" id="KW-0460">Magnesium</keyword>
<accession>A0ABT2ER45</accession>
<evidence type="ECO:0000256" key="7">
    <source>
        <dbReference type="ARBA" id="ARBA00022857"/>
    </source>
</evidence>